<dbReference type="AlphaFoldDB" id="A0A1E5H0Y6"/>
<dbReference type="RefSeq" id="WP_069662507.1">
    <property type="nucleotide sequence ID" value="NZ_JBHUJJ010000002.1"/>
</dbReference>
<reference evidence="2" key="1">
    <citation type="submission" date="2016-09" db="EMBL/GenBank/DDBJ databases">
        <authorList>
            <person name="Gulvik C.A."/>
        </authorList>
    </citation>
    <scope>NUCLEOTIDE SEQUENCE [LARGE SCALE GENOMIC DNA]</scope>
    <source>
        <strain evidence="2">LMG 8895</strain>
    </source>
</reference>
<gene>
    <name evidence="1" type="ORF">BCR25_15770</name>
</gene>
<name>A0A1E5H0Y6_9ENTE</name>
<accession>A0A1E5H0Y6</accession>
<dbReference type="EMBL" id="MIJY01000005">
    <property type="protein sequence ID" value="OEG18658.1"/>
    <property type="molecule type" value="Genomic_DNA"/>
</dbReference>
<comment type="caution">
    <text evidence="1">The sequence shown here is derived from an EMBL/GenBank/DDBJ whole genome shotgun (WGS) entry which is preliminary data.</text>
</comment>
<evidence type="ECO:0000313" key="1">
    <source>
        <dbReference type="EMBL" id="OEG18658.1"/>
    </source>
</evidence>
<protein>
    <recommendedName>
        <fullName evidence="3">Phage-Barnase-EndoU-ColicinE5/D-RelE like nuclease 4 domain-containing protein</fullName>
    </recommendedName>
</protein>
<dbReference type="OrthoDB" id="2225168at2"/>
<sequence>MNYDEKWLESFDGNINPNFILMSELVNSIEKYVSQFEYIYSTNLPDFSEIKINFLNTNIPHLMGLSRNHHYGLPTYHSEAIFEGLKRDWDLEKLKKGDSGWFNENQEKLIGCLFLYQMLNIIDCTIYTTITEGPQHFRLERDNIYFIIFKYPGSNSYSIELTPENSSDGRKTYTPRSLKINDSIGENCKEVKLTLITKNRIKDKRSKRYERWN</sequence>
<organism evidence="1 2">
    <name type="scientific">Enterococcus termitis</name>
    <dbReference type="NCBI Taxonomy" id="332950"/>
    <lineage>
        <taxon>Bacteria</taxon>
        <taxon>Bacillati</taxon>
        <taxon>Bacillota</taxon>
        <taxon>Bacilli</taxon>
        <taxon>Lactobacillales</taxon>
        <taxon>Enterococcaceae</taxon>
        <taxon>Enterococcus</taxon>
    </lineage>
</organism>
<keyword evidence="2" id="KW-1185">Reference proteome</keyword>
<proteinExistence type="predicted"/>
<evidence type="ECO:0008006" key="3">
    <source>
        <dbReference type="Google" id="ProtNLM"/>
    </source>
</evidence>
<evidence type="ECO:0000313" key="2">
    <source>
        <dbReference type="Proteomes" id="UP000095094"/>
    </source>
</evidence>
<dbReference type="Proteomes" id="UP000095094">
    <property type="component" value="Unassembled WGS sequence"/>
</dbReference>